<evidence type="ECO:0000256" key="1">
    <source>
        <dbReference type="ARBA" id="ARBA00003543"/>
    </source>
</evidence>
<keyword evidence="7" id="KW-0472">Membrane</keyword>
<dbReference type="Gene3D" id="2.60.15.10">
    <property type="entry name" value="F0F1 ATP synthase delta/epsilon subunit, N-terminal"/>
    <property type="match status" value="1"/>
</dbReference>
<dbReference type="CDD" id="cd12152">
    <property type="entry name" value="F1-ATPase_delta"/>
    <property type="match status" value="1"/>
</dbReference>
<dbReference type="RefSeq" id="WP_317520995.1">
    <property type="nucleotide sequence ID" value="NZ_JAWJZI010000002.1"/>
</dbReference>
<evidence type="ECO:0000256" key="7">
    <source>
        <dbReference type="ARBA" id="ARBA00023136"/>
    </source>
</evidence>
<dbReference type="Pfam" id="PF02823">
    <property type="entry name" value="ATP-synt_DE_N"/>
    <property type="match status" value="1"/>
</dbReference>
<evidence type="ECO:0000256" key="5">
    <source>
        <dbReference type="ARBA" id="ARBA00022448"/>
    </source>
</evidence>
<evidence type="ECO:0000256" key="10">
    <source>
        <dbReference type="ARBA" id="ARBA00031795"/>
    </source>
</evidence>
<keyword evidence="6" id="KW-0406">Ion transport</keyword>
<reference evidence="12 13" key="1">
    <citation type="submission" date="2023-10" db="EMBL/GenBank/DDBJ databases">
        <title>Marine bacteria isolated from horseshoe crab.</title>
        <authorList>
            <person name="Cheng T.H."/>
        </authorList>
    </citation>
    <scope>NUCLEOTIDE SEQUENCE [LARGE SCALE GENOMIC DNA]</scope>
    <source>
        <strain evidence="12 13">HSC6</strain>
    </source>
</reference>
<sequence length="131" mass="15044">MKGFVLQLLDATHAEEIIGVTSFVGEDASGSFGLLPGHIRFMTILSTGIAKYRIGDSDWKYLAAPGGVIYFHNNRLTLCTYRFVLDDDYLRISQTLQEQLLGEEKKRQRVKESLHHMEEAILNRLWEMGRR</sequence>
<feature type="domain" description="ATP synthase F1 complex delta/epsilon subunit N-terminal" evidence="11">
    <location>
        <begin position="20"/>
        <end position="80"/>
    </location>
</feature>
<protein>
    <recommendedName>
        <fullName evidence="4">ATP synthase epsilon chain</fullName>
    </recommendedName>
    <alternativeName>
        <fullName evidence="10">ATP synthase F1 sector epsilon subunit</fullName>
    </alternativeName>
    <alternativeName>
        <fullName evidence="9">F-ATPase epsilon subunit</fullName>
    </alternativeName>
</protein>
<dbReference type="Proteomes" id="UP001186452">
    <property type="component" value="Unassembled WGS sequence"/>
</dbReference>
<evidence type="ECO:0000256" key="8">
    <source>
        <dbReference type="ARBA" id="ARBA00023196"/>
    </source>
</evidence>
<organism evidence="12 13">
    <name type="scientific">Photobacterium rosenbergii</name>
    <dbReference type="NCBI Taxonomy" id="294936"/>
    <lineage>
        <taxon>Bacteria</taxon>
        <taxon>Pseudomonadati</taxon>
        <taxon>Pseudomonadota</taxon>
        <taxon>Gammaproteobacteria</taxon>
        <taxon>Vibrionales</taxon>
        <taxon>Vibrionaceae</taxon>
        <taxon>Photobacterium</taxon>
    </lineage>
</organism>
<comment type="subcellular location">
    <subcellularLocation>
        <location evidence="2">Endomembrane system</location>
        <topology evidence="2">Peripheral membrane protein</topology>
    </subcellularLocation>
</comment>
<keyword evidence="5" id="KW-0813">Transport</keyword>
<name>A0ABU3ZDX0_9GAMM</name>
<keyword evidence="8" id="KW-0066">ATP synthesis</keyword>
<keyword evidence="13" id="KW-1185">Reference proteome</keyword>
<evidence type="ECO:0000256" key="6">
    <source>
        <dbReference type="ARBA" id="ARBA00023065"/>
    </source>
</evidence>
<comment type="similarity">
    <text evidence="3">Belongs to the ATPase epsilon chain family.</text>
</comment>
<evidence type="ECO:0000256" key="2">
    <source>
        <dbReference type="ARBA" id="ARBA00004184"/>
    </source>
</evidence>
<accession>A0ABU3ZDX0</accession>
<keyword evidence="8" id="KW-0139">CF(1)</keyword>
<evidence type="ECO:0000256" key="4">
    <source>
        <dbReference type="ARBA" id="ARBA00014480"/>
    </source>
</evidence>
<evidence type="ECO:0000313" key="13">
    <source>
        <dbReference type="Proteomes" id="UP001186452"/>
    </source>
</evidence>
<dbReference type="InterPro" id="IPR001469">
    <property type="entry name" value="ATP_synth_F1_dsu/esu"/>
</dbReference>
<dbReference type="InterPro" id="IPR036771">
    <property type="entry name" value="ATPsynth_dsu/esu_N"/>
</dbReference>
<evidence type="ECO:0000313" key="12">
    <source>
        <dbReference type="EMBL" id="MDV5168307.1"/>
    </source>
</evidence>
<gene>
    <name evidence="12" type="ORF">R2X38_04740</name>
</gene>
<evidence type="ECO:0000256" key="3">
    <source>
        <dbReference type="ARBA" id="ARBA00005712"/>
    </source>
</evidence>
<dbReference type="EMBL" id="JAWJZI010000002">
    <property type="protein sequence ID" value="MDV5168307.1"/>
    <property type="molecule type" value="Genomic_DNA"/>
</dbReference>
<proteinExistence type="inferred from homology"/>
<dbReference type="SUPFAM" id="SSF51344">
    <property type="entry name" value="Epsilon subunit of F1F0-ATP synthase N-terminal domain"/>
    <property type="match status" value="1"/>
</dbReference>
<dbReference type="InterPro" id="IPR020546">
    <property type="entry name" value="ATP_synth_F1_dsu/esu_N"/>
</dbReference>
<evidence type="ECO:0000259" key="11">
    <source>
        <dbReference type="Pfam" id="PF02823"/>
    </source>
</evidence>
<evidence type="ECO:0000256" key="9">
    <source>
        <dbReference type="ARBA" id="ARBA00030215"/>
    </source>
</evidence>
<comment type="caution">
    <text evidence="12">The sequence shown here is derived from an EMBL/GenBank/DDBJ whole genome shotgun (WGS) entry which is preliminary data.</text>
</comment>
<comment type="function">
    <text evidence="1">Produces ATP from ADP in the presence of a proton gradient across the membrane.</text>
</comment>